<evidence type="ECO:0000256" key="1">
    <source>
        <dbReference type="ARBA" id="ARBA00004651"/>
    </source>
</evidence>
<name>A0A0F7FIS2_9CREN</name>
<keyword evidence="3" id="KW-1003">Cell membrane</keyword>
<evidence type="ECO:0000256" key="5">
    <source>
        <dbReference type="ARBA" id="ARBA00022989"/>
    </source>
</evidence>
<reference evidence="9 10" key="1">
    <citation type="journal article" date="2015" name="Stand. Genomic Sci.">
        <title>Complete genome sequence of and proposal of Thermofilum uzonense sp. nov. a novel hyperthermophilic crenarchaeon and emended description of the genus Thermofilum.</title>
        <authorList>
            <person name="Toshchakov S.V."/>
            <person name="Korzhenkov A.A."/>
            <person name="Samarov N.I."/>
            <person name="Mazunin I.O."/>
            <person name="Mozhey O.I."/>
            <person name="Shmyr I.S."/>
            <person name="Derbikova K.S."/>
            <person name="Taranov E.A."/>
            <person name="Dominova I.N."/>
            <person name="Bonch-Osmolovskaya E.A."/>
            <person name="Patrushev M.V."/>
            <person name="Podosokorskaya O.A."/>
            <person name="Kublanov I.V."/>
        </authorList>
    </citation>
    <scope>NUCLEOTIDE SEQUENCE [LARGE SCALE GENOMIC DNA]</scope>
    <source>
        <strain evidence="9 10">1807-2</strain>
    </source>
</reference>
<dbReference type="HOGENOM" id="CLU_016047_0_0_2"/>
<dbReference type="PATRIC" id="fig|1550241.5.peg.824"/>
<comment type="subcellular location">
    <subcellularLocation>
        <location evidence="1 7">Cell membrane</location>
        <topology evidence="1 7">Multi-pass membrane protein</topology>
    </subcellularLocation>
</comment>
<evidence type="ECO:0000256" key="3">
    <source>
        <dbReference type="ARBA" id="ARBA00022475"/>
    </source>
</evidence>
<evidence type="ECO:0000256" key="6">
    <source>
        <dbReference type="ARBA" id="ARBA00023136"/>
    </source>
</evidence>
<organism evidence="9 10">
    <name type="scientific">Infirmifilum uzonense</name>
    <dbReference type="NCBI Taxonomy" id="1550241"/>
    <lineage>
        <taxon>Archaea</taxon>
        <taxon>Thermoproteota</taxon>
        <taxon>Thermoprotei</taxon>
        <taxon>Thermofilales</taxon>
        <taxon>Thermofilaceae</taxon>
        <taxon>Infirmifilum</taxon>
    </lineage>
</organism>
<dbReference type="PANTHER" id="PTHR30193">
    <property type="entry name" value="ABC TRANSPORTER PERMEASE PROTEIN"/>
    <property type="match status" value="1"/>
</dbReference>
<keyword evidence="4 7" id="KW-0812">Transmembrane</keyword>
<comment type="similarity">
    <text evidence="7">Belongs to the binding-protein-dependent transport system permease family.</text>
</comment>
<dbReference type="KEGG" id="thf:MA03_03865"/>
<keyword evidence="5 7" id="KW-1133">Transmembrane helix</keyword>
<evidence type="ECO:0000256" key="4">
    <source>
        <dbReference type="ARBA" id="ARBA00022692"/>
    </source>
</evidence>
<dbReference type="GO" id="GO:0005886">
    <property type="term" value="C:plasma membrane"/>
    <property type="evidence" value="ECO:0007669"/>
    <property type="project" value="UniProtKB-SubCell"/>
</dbReference>
<feature type="transmembrane region" description="Helical" evidence="7">
    <location>
        <begin position="108"/>
        <end position="129"/>
    </location>
</feature>
<proteinExistence type="inferred from homology"/>
<accession>A0A0F7FIS2</accession>
<dbReference type="InterPro" id="IPR051393">
    <property type="entry name" value="ABC_transporter_permease"/>
</dbReference>
<evidence type="ECO:0000313" key="9">
    <source>
        <dbReference type="EMBL" id="AKG39345.1"/>
    </source>
</evidence>
<feature type="transmembrane region" description="Helical" evidence="7">
    <location>
        <begin position="214"/>
        <end position="234"/>
    </location>
</feature>
<dbReference type="Proteomes" id="UP000067434">
    <property type="component" value="Chromosome"/>
</dbReference>
<evidence type="ECO:0000313" key="10">
    <source>
        <dbReference type="Proteomes" id="UP000067434"/>
    </source>
</evidence>
<sequence length="303" mass="34546">MAFGRRWVRIAVLALMLVPATIVIVLFMLIPAVLTVLISLTNLDYRFIWEWIGLANYQKFITDINTPIFVKNTIIFVTGTLTFNVLVGLFLALVSTHVHDTLGTLMRALWYLPRVMPSVIYAFIMMWIFSPMDTGFLNTILRGLGERPVAWTFHYYWPFLIIVNGFIGCSFGMVIFSSAIKSIPQDYIIAAKVDGASQLTIVRRIILPLIKWQIAFVVAYQTLSLLASFEYILLTLDGGPGYYSTEVMILQAYHLAFGQYLASMRYGYATVFVTILLVIGLILSVVYWKVFRLRELMAEPKME</sequence>
<evidence type="ECO:0000256" key="2">
    <source>
        <dbReference type="ARBA" id="ARBA00022448"/>
    </source>
</evidence>
<keyword evidence="10" id="KW-1185">Reference proteome</keyword>
<dbReference type="PANTHER" id="PTHR30193:SF37">
    <property type="entry name" value="INNER MEMBRANE ABC TRANSPORTER PERMEASE PROTEIN YCJO"/>
    <property type="match status" value="1"/>
</dbReference>
<dbReference type="PROSITE" id="PS50928">
    <property type="entry name" value="ABC_TM1"/>
    <property type="match status" value="1"/>
</dbReference>
<dbReference type="InterPro" id="IPR035906">
    <property type="entry name" value="MetI-like_sf"/>
</dbReference>
<protein>
    <recommendedName>
        <fullName evidence="8">ABC transmembrane type-1 domain-containing protein</fullName>
    </recommendedName>
</protein>
<keyword evidence="2 7" id="KW-0813">Transport</keyword>
<dbReference type="OrthoDB" id="45815at2157"/>
<evidence type="ECO:0000256" key="7">
    <source>
        <dbReference type="RuleBase" id="RU363032"/>
    </source>
</evidence>
<dbReference type="Gene3D" id="1.10.3720.10">
    <property type="entry name" value="MetI-like"/>
    <property type="match status" value="1"/>
</dbReference>
<feature type="transmembrane region" description="Helical" evidence="7">
    <location>
        <begin position="12"/>
        <end position="40"/>
    </location>
</feature>
<feature type="transmembrane region" description="Helical" evidence="7">
    <location>
        <begin position="266"/>
        <end position="288"/>
    </location>
</feature>
<dbReference type="RefSeq" id="WP_052884887.1">
    <property type="nucleotide sequence ID" value="NZ_CP009961.1"/>
</dbReference>
<keyword evidence="6 7" id="KW-0472">Membrane</keyword>
<dbReference type="AlphaFoldDB" id="A0A0F7FIS2"/>
<gene>
    <name evidence="9" type="ORF">MA03_03865</name>
</gene>
<dbReference type="EMBL" id="CP009961">
    <property type="protein sequence ID" value="AKG39345.1"/>
    <property type="molecule type" value="Genomic_DNA"/>
</dbReference>
<evidence type="ECO:0000259" key="8">
    <source>
        <dbReference type="PROSITE" id="PS50928"/>
    </source>
</evidence>
<feature type="transmembrane region" description="Helical" evidence="7">
    <location>
        <begin position="155"/>
        <end position="176"/>
    </location>
</feature>
<dbReference type="SUPFAM" id="SSF161098">
    <property type="entry name" value="MetI-like"/>
    <property type="match status" value="1"/>
</dbReference>
<dbReference type="GO" id="GO:0055085">
    <property type="term" value="P:transmembrane transport"/>
    <property type="evidence" value="ECO:0007669"/>
    <property type="project" value="InterPro"/>
</dbReference>
<feature type="domain" description="ABC transmembrane type-1" evidence="8">
    <location>
        <begin position="70"/>
        <end position="287"/>
    </location>
</feature>
<dbReference type="CDD" id="cd06261">
    <property type="entry name" value="TM_PBP2"/>
    <property type="match status" value="1"/>
</dbReference>
<dbReference type="Pfam" id="PF00528">
    <property type="entry name" value="BPD_transp_1"/>
    <property type="match status" value="1"/>
</dbReference>
<dbReference type="STRING" id="1550241.MA03_03865"/>
<dbReference type="InterPro" id="IPR000515">
    <property type="entry name" value="MetI-like"/>
</dbReference>
<feature type="transmembrane region" description="Helical" evidence="7">
    <location>
        <begin position="74"/>
        <end position="96"/>
    </location>
</feature>
<dbReference type="GeneID" id="25401338"/>